<dbReference type="Pfam" id="PF05773">
    <property type="entry name" value="RWD"/>
    <property type="match status" value="1"/>
</dbReference>
<dbReference type="EMBL" id="KZ303493">
    <property type="protein sequence ID" value="PIA17690.1"/>
    <property type="molecule type" value="Genomic_DNA"/>
</dbReference>
<dbReference type="SUPFAM" id="SSF54495">
    <property type="entry name" value="UBC-like"/>
    <property type="match status" value="1"/>
</dbReference>
<dbReference type="AlphaFoldDB" id="A0A2G5BFA1"/>
<protein>
    <submittedName>
        <fullName evidence="2">RWD-domain-containing protein</fullName>
    </submittedName>
</protein>
<evidence type="ECO:0000259" key="1">
    <source>
        <dbReference type="PROSITE" id="PS50908"/>
    </source>
</evidence>
<name>A0A2G5BFA1_COERN</name>
<dbReference type="PROSITE" id="PS50908">
    <property type="entry name" value="RWD"/>
    <property type="match status" value="1"/>
</dbReference>
<keyword evidence="3" id="KW-1185">Reference proteome</keyword>
<gene>
    <name evidence="2" type="ORF">COEREDRAFT_80370</name>
</gene>
<accession>A0A2G5BFA1</accession>
<dbReference type="InterPro" id="IPR040213">
    <property type="entry name" value="GIR2-like"/>
</dbReference>
<sequence length="256" mass="29253">MTNNEHYIDEQNDEIEILQSIYPNEFTEHSTDPHKFSLNISIEEEDIRPCNLSLGIEYTTKYPDELPDFTIELVDDSLPAASEIEAVLDDKDLTNIHEELHRMYEKNLGMVMVFGMATDLKEIAVQLLVEKTKELKRLKDARLQKEIEADRAKFVGTLVTREIFLQWKKRFDTEMSLRNTTLTDSSADDSRSSATRRLGTKATVGGKLTGRQLFEQDKSLAASDSTYFADGDASVDTRLFNDKQNFQDRPQESGNV</sequence>
<dbReference type="STRING" id="763665.A0A2G5BFA1"/>
<dbReference type="Proteomes" id="UP000242474">
    <property type="component" value="Unassembled WGS sequence"/>
</dbReference>
<dbReference type="InterPro" id="IPR016135">
    <property type="entry name" value="UBQ-conjugating_enzyme/RWD"/>
</dbReference>
<reference evidence="2 3" key="1">
    <citation type="journal article" date="2015" name="Genome Biol. Evol.">
        <title>Phylogenomic analyses indicate that early fungi evolved digesting cell walls of algal ancestors of land plants.</title>
        <authorList>
            <person name="Chang Y."/>
            <person name="Wang S."/>
            <person name="Sekimoto S."/>
            <person name="Aerts A.L."/>
            <person name="Choi C."/>
            <person name="Clum A."/>
            <person name="LaButti K.M."/>
            <person name="Lindquist E.A."/>
            <person name="Yee Ngan C."/>
            <person name="Ohm R.A."/>
            <person name="Salamov A.A."/>
            <person name="Grigoriev I.V."/>
            <person name="Spatafora J.W."/>
            <person name="Berbee M.L."/>
        </authorList>
    </citation>
    <scope>NUCLEOTIDE SEQUENCE [LARGE SCALE GENOMIC DNA]</scope>
    <source>
        <strain evidence="2 3">NRRL 1564</strain>
    </source>
</reference>
<proteinExistence type="predicted"/>
<organism evidence="2 3">
    <name type="scientific">Coemansia reversa (strain ATCC 12441 / NRRL 1564)</name>
    <dbReference type="NCBI Taxonomy" id="763665"/>
    <lineage>
        <taxon>Eukaryota</taxon>
        <taxon>Fungi</taxon>
        <taxon>Fungi incertae sedis</taxon>
        <taxon>Zoopagomycota</taxon>
        <taxon>Kickxellomycotina</taxon>
        <taxon>Kickxellomycetes</taxon>
        <taxon>Kickxellales</taxon>
        <taxon>Kickxellaceae</taxon>
        <taxon>Coemansia</taxon>
    </lineage>
</organism>
<dbReference type="PANTHER" id="PTHR12292">
    <property type="entry name" value="RWD DOMAIN-CONTAINING PROTEIN"/>
    <property type="match status" value="1"/>
</dbReference>
<dbReference type="OrthoDB" id="277175at2759"/>
<evidence type="ECO:0000313" key="2">
    <source>
        <dbReference type="EMBL" id="PIA17690.1"/>
    </source>
</evidence>
<dbReference type="Gene3D" id="3.10.110.10">
    <property type="entry name" value="Ubiquitin Conjugating Enzyme"/>
    <property type="match status" value="1"/>
</dbReference>
<feature type="domain" description="RWD" evidence="1">
    <location>
        <begin position="13"/>
        <end position="127"/>
    </location>
</feature>
<dbReference type="InterPro" id="IPR006575">
    <property type="entry name" value="RWD_dom"/>
</dbReference>
<evidence type="ECO:0000313" key="3">
    <source>
        <dbReference type="Proteomes" id="UP000242474"/>
    </source>
</evidence>
<dbReference type="SMART" id="SM00591">
    <property type="entry name" value="RWD"/>
    <property type="match status" value="1"/>
</dbReference>